<accession>A0ACA9MZ48</accession>
<comment type="caution">
    <text evidence="1">The sequence shown here is derived from an EMBL/GenBank/DDBJ whole genome shotgun (WGS) entry which is preliminary data.</text>
</comment>
<name>A0ACA9MZ48_9GLOM</name>
<dbReference type="EMBL" id="CAJVPT010016762">
    <property type="protein sequence ID" value="CAG8621345.1"/>
    <property type="molecule type" value="Genomic_DNA"/>
</dbReference>
<evidence type="ECO:0000313" key="1">
    <source>
        <dbReference type="EMBL" id="CAG8621345.1"/>
    </source>
</evidence>
<gene>
    <name evidence="1" type="ORF">ACOLOM_LOCUS7340</name>
</gene>
<protein>
    <submittedName>
        <fullName evidence="1">14328_t:CDS:1</fullName>
    </submittedName>
</protein>
<feature type="non-terminal residue" evidence="1">
    <location>
        <position position="83"/>
    </location>
</feature>
<keyword evidence="2" id="KW-1185">Reference proteome</keyword>
<reference evidence="1" key="1">
    <citation type="submission" date="2021-06" db="EMBL/GenBank/DDBJ databases">
        <authorList>
            <person name="Kallberg Y."/>
            <person name="Tangrot J."/>
            <person name="Rosling A."/>
        </authorList>
    </citation>
    <scope>NUCLEOTIDE SEQUENCE</scope>
    <source>
        <strain evidence="1">CL356</strain>
    </source>
</reference>
<proteinExistence type="predicted"/>
<dbReference type="Proteomes" id="UP000789525">
    <property type="component" value="Unassembled WGS sequence"/>
</dbReference>
<organism evidence="1 2">
    <name type="scientific">Acaulospora colombiana</name>
    <dbReference type="NCBI Taxonomy" id="27376"/>
    <lineage>
        <taxon>Eukaryota</taxon>
        <taxon>Fungi</taxon>
        <taxon>Fungi incertae sedis</taxon>
        <taxon>Mucoromycota</taxon>
        <taxon>Glomeromycotina</taxon>
        <taxon>Glomeromycetes</taxon>
        <taxon>Diversisporales</taxon>
        <taxon>Acaulosporaceae</taxon>
        <taxon>Acaulospora</taxon>
    </lineage>
</organism>
<sequence>MGFIEKRYFESLALTLMPHEIECLDRYIYGIYHVDNENIHTFMGYIVYANSLDIQVSSQQEIPEDEVNYIDDESYMKNKPEQK</sequence>
<evidence type="ECO:0000313" key="2">
    <source>
        <dbReference type="Proteomes" id="UP000789525"/>
    </source>
</evidence>